<dbReference type="EMBL" id="FQVT01000002">
    <property type="protein sequence ID" value="SHF76733.1"/>
    <property type="molecule type" value="Genomic_DNA"/>
</dbReference>
<name>A0A1M5EBT7_SALEC</name>
<dbReference type="Pfam" id="PF05573">
    <property type="entry name" value="NosL"/>
    <property type="match status" value="1"/>
</dbReference>
<organism evidence="1 2">
    <name type="scientific">Salegentibacter echinorum</name>
    <dbReference type="NCBI Taxonomy" id="1073325"/>
    <lineage>
        <taxon>Bacteria</taxon>
        <taxon>Pseudomonadati</taxon>
        <taxon>Bacteroidota</taxon>
        <taxon>Flavobacteriia</taxon>
        <taxon>Flavobacteriales</taxon>
        <taxon>Flavobacteriaceae</taxon>
        <taxon>Salegentibacter</taxon>
    </lineage>
</organism>
<proteinExistence type="predicted"/>
<dbReference type="SUPFAM" id="SSF160387">
    <property type="entry name" value="NosL/MerB-like"/>
    <property type="match status" value="1"/>
</dbReference>
<dbReference type="AlphaFoldDB" id="A0A1M5EBT7"/>
<dbReference type="PROSITE" id="PS51257">
    <property type="entry name" value="PROKAR_LIPOPROTEIN"/>
    <property type="match status" value="1"/>
</dbReference>
<evidence type="ECO:0000313" key="1">
    <source>
        <dbReference type="EMBL" id="SHF76733.1"/>
    </source>
</evidence>
<protein>
    <submittedName>
        <fullName evidence="1">Copper chaperone NosL</fullName>
    </submittedName>
</protein>
<dbReference type="Proteomes" id="UP000183945">
    <property type="component" value="Unassembled WGS sequence"/>
</dbReference>
<dbReference type="InterPro" id="IPR008719">
    <property type="entry name" value="N2O_reductase_NosL"/>
</dbReference>
<dbReference type="STRING" id="1073325.SAMN05444483_102313"/>
<keyword evidence="2" id="KW-1185">Reference proteome</keyword>
<gene>
    <name evidence="1" type="ORF">SAMN05444483_102313</name>
</gene>
<dbReference type="RefSeq" id="WP_072877443.1">
    <property type="nucleotide sequence ID" value="NZ_FQVT01000002.1"/>
</dbReference>
<dbReference type="OrthoDB" id="9792749at2"/>
<sequence>MKNYIFLFVSLLLVACSTEPEPIVYGSDACDFCEMTIVDKEFAAQSVSDKGKQFKYDAIECMLNDHLQKDTKMAVKLVANFHDPGKMLEVDHAKFVQNDSINSPMGGHLAAFSTKNPQAKKAGIYTWQELQLKFKE</sequence>
<reference evidence="2" key="1">
    <citation type="submission" date="2016-11" db="EMBL/GenBank/DDBJ databases">
        <authorList>
            <person name="Varghese N."/>
            <person name="Submissions S."/>
        </authorList>
    </citation>
    <scope>NUCLEOTIDE SEQUENCE [LARGE SCALE GENOMIC DNA]</scope>
    <source>
        <strain evidence="2">DSM 24579</strain>
    </source>
</reference>
<evidence type="ECO:0000313" key="2">
    <source>
        <dbReference type="Proteomes" id="UP000183945"/>
    </source>
</evidence>
<accession>A0A1M5EBT7</accession>